<evidence type="ECO:0000313" key="2">
    <source>
        <dbReference type="Proteomes" id="UP000038830"/>
    </source>
</evidence>
<protein>
    <submittedName>
        <fullName evidence="1">Uncharacterized protein</fullName>
    </submittedName>
</protein>
<name>A0A0H5CAI6_CYBJN</name>
<dbReference type="Proteomes" id="UP000038830">
    <property type="component" value="Unassembled WGS sequence"/>
</dbReference>
<accession>A0A0H5CAI6</accession>
<reference evidence="2" key="1">
    <citation type="journal article" date="2015" name="J. Biotechnol.">
        <title>The structure of the Cyberlindnera jadinii genome and its relation to Candida utilis analyzed by the occurrence of single nucleotide polymorphisms.</title>
        <authorList>
            <person name="Rupp O."/>
            <person name="Brinkrolf K."/>
            <person name="Buerth C."/>
            <person name="Kunigo M."/>
            <person name="Schneider J."/>
            <person name="Jaenicke S."/>
            <person name="Goesmann A."/>
            <person name="Puehler A."/>
            <person name="Jaeger K.-E."/>
            <person name="Ernst J.F."/>
        </authorList>
    </citation>
    <scope>NUCLEOTIDE SEQUENCE [LARGE SCALE GENOMIC DNA]</scope>
    <source>
        <strain evidence="2">ATCC 18201 / CBS 1600 / BCRC 20928 / JCM 3617 / NBRC 0987 / NRRL Y-1542</strain>
    </source>
</reference>
<proteinExistence type="predicted"/>
<evidence type="ECO:0000313" key="1">
    <source>
        <dbReference type="EMBL" id="CEP20709.1"/>
    </source>
</evidence>
<organism evidence="1 2">
    <name type="scientific">Cyberlindnera jadinii (strain ATCC 18201 / CBS 1600 / BCRC 20928 / JCM 3617 / NBRC 0987 / NRRL Y-1542)</name>
    <name type="common">Torula yeast</name>
    <name type="synonym">Candida utilis</name>
    <dbReference type="NCBI Taxonomy" id="983966"/>
    <lineage>
        <taxon>Eukaryota</taxon>
        <taxon>Fungi</taxon>
        <taxon>Dikarya</taxon>
        <taxon>Ascomycota</taxon>
        <taxon>Saccharomycotina</taxon>
        <taxon>Saccharomycetes</taxon>
        <taxon>Phaffomycetales</taxon>
        <taxon>Phaffomycetaceae</taxon>
        <taxon>Cyberlindnera</taxon>
    </lineage>
</organism>
<gene>
    <name evidence="1" type="ORF">BN1211_0639</name>
</gene>
<sequence length="66" mass="7723">MYCYGTSMETESALHHQVLFTRETVAYVKHWAQRSLVNDDFFGTLGILYTRDGLKIPILEHYDVLQ</sequence>
<dbReference type="EMBL" id="CDQK01000001">
    <property type="protein sequence ID" value="CEP20709.1"/>
    <property type="molecule type" value="Genomic_DNA"/>
</dbReference>
<dbReference type="AlphaFoldDB" id="A0A0H5CAI6"/>